<proteinExistence type="predicted"/>
<dbReference type="OrthoDB" id="5402897at2759"/>
<evidence type="ECO:0000313" key="2">
    <source>
        <dbReference type="EMBL" id="KXH60084.1"/>
    </source>
</evidence>
<feature type="compositionally biased region" description="Polar residues" evidence="1">
    <location>
        <begin position="50"/>
        <end position="59"/>
    </location>
</feature>
<keyword evidence="3" id="KW-1185">Reference proteome</keyword>
<reference evidence="2 3" key="1">
    <citation type="submission" date="2014-02" db="EMBL/GenBank/DDBJ databases">
        <title>The genome sequence of Colletotrichum salicis CBS 607.94.</title>
        <authorList>
            <person name="Baroncelli R."/>
            <person name="Thon M.R."/>
        </authorList>
    </citation>
    <scope>NUCLEOTIDE SEQUENCE [LARGE SCALE GENOMIC DNA]</scope>
    <source>
        <strain evidence="2 3">CBS 607.94</strain>
    </source>
</reference>
<evidence type="ECO:0000256" key="1">
    <source>
        <dbReference type="SAM" id="MobiDB-lite"/>
    </source>
</evidence>
<dbReference type="EMBL" id="JFFI01001432">
    <property type="protein sequence ID" value="KXH60084.1"/>
    <property type="molecule type" value="Genomic_DNA"/>
</dbReference>
<sequence length="166" mass="17979">MINYFDIVLLNPASPSKTILVNVSKRPSPFIAPTKFNGLQNQQQHQQQQSTVPTSSVETQLPKIKTTAPPHRPEDHSSLQNPVPYQGNYLALINAGINNNNNNIGWTFNLLPNRRHPKSAFLVGGGVASFVLQKIYDGAAVQSKGWGGFGGVTVVPGLPLDDVAIE</sequence>
<name>A0A135UI73_9PEZI</name>
<protein>
    <submittedName>
        <fullName evidence="2">Uncharacterized protein</fullName>
    </submittedName>
</protein>
<comment type="caution">
    <text evidence="2">The sequence shown here is derived from an EMBL/GenBank/DDBJ whole genome shotgun (WGS) entry which is preliminary data.</text>
</comment>
<feature type="region of interest" description="Disordered" evidence="1">
    <location>
        <begin position="32"/>
        <end position="78"/>
    </location>
</feature>
<dbReference type="Proteomes" id="UP000070121">
    <property type="component" value="Unassembled WGS sequence"/>
</dbReference>
<gene>
    <name evidence="2" type="ORF">CSAL01_07053</name>
</gene>
<evidence type="ECO:0000313" key="3">
    <source>
        <dbReference type="Proteomes" id="UP000070121"/>
    </source>
</evidence>
<feature type="compositionally biased region" description="Low complexity" evidence="1">
    <location>
        <begin position="40"/>
        <end position="49"/>
    </location>
</feature>
<dbReference type="AlphaFoldDB" id="A0A135UI73"/>
<organism evidence="2 3">
    <name type="scientific">Colletotrichum salicis</name>
    <dbReference type="NCBI Taxonomy" id="1209931"/>
    <lineage>
        <taxon>Eukaryota</taxon>
        <taxon>Fungi</taxon>
        <taxon>Dikarya</taxon>
        <taxon>Ascomycota</taxon>
        <taxon>Pezizomycotina</taxon>
        <taxon>Sordariomycetes</taxon>
        <taxon>Hypocreomycetidae</taxon>
        <taxon>Glomerellales</taxon>
        <taxon>Glomerellaceae</taxon>
        <taxon>Colletotrichum</taxon>
        <taxon>Colletotrichum acutatum species complex</taxon>
    </lineage>
</organism>
<accession>A0A135UI73</accession>